<evidence type="ECO:0000256" key="1">
    <source>
        <dbReference type="SAM" id="MobiDB-lite"/>
    </source>
</evidence>
<keyword evidence="5" id="KW-1185">Reference proteome</keyword>
<dbReference type="AlphaFoldDB" id="A0ABD3D8H5"/>
<evidence type="ECO:0000313" key="5">
    <source>
        <dbReference type="Proteomes" id="UP001632038"/>
    </source>
</evidence>
<organism evidence="4 5">
    <name type="scientific">Castilleja foliolosa</name>
    <dbReference type="NCBI Taxonomy" id="1961234"/>
    <lineage>
        <taxon>Eukaryota</taxon>
        <taxon>Viridiplantae</taxon>
        <taxon>Streptophyta</taxon>
        <taxon>Embryophyta</taxon>
        <taxon>Tracheophyta</taxon>
        <taxon>Spermatophyta</taxon>
        <taxon>Magnoliopsida</taxon>
        <taxon>eudicotyledons</taxon>
        <taxon>Gunneridae</taxon>
        <taxon>Pentapetalae</taxon>
        <taxon>asterids</taxon>
        <taxon>lamiids</taxon>
        <taxon>Lamiales</taxon>
        <taxon>Orobanchaceae</taxon>
        <taxon>Pedicularideae</taxon>
        <taxon>Castillejinae</taxon>
        <taxon>Castilleja</taxon>
    </lineage>
</organism>
<keyword evidence="2" id="KW-0472">Membrane</keyword>
<feature type="transmembrane region" description="Helical" evidence="2">
    <location>
        <begin position="269"/>
        <end position="289"/>
    </location>
</feature>
<dbReference type="EMBL" id="JAVIJP010000018">
    <property type="protein sequence ID" value="KAL3638615.1"/>
    <property type="molecule type" value="Genomic_DNA"/>
</dbReference>
<proteinExistence type="predicted"/>
<dbReference type="PANTHER" id="PTHR33646:SF6">
    <property type="entry name" value="TRANSMEMBRANE PROTEIN"/>
    <property type="match status" value="1"/>
</dbReference>
<feature type="region of interest" description="Disordered" evidence="1">
    <location>
        <begin position="53"/>
        <end position="98"/>
    </location>
</feature>
<evidence type="ECO:0000259" key="3">
    <source>
        <dbReference type="Pfam" id="PF20705"/>
    </source>
</evidence>
<feature type="domain" description="DUF6821" evidence="3">
    <location>
        <begin position="218"/>
        <end position="340"/>
    </location>
</feature>
<keyword evidence="2" id="KW-1133">Transmembrane helix</keyword>
<keyword evidence="2" id="KW-0812">Transmembrane</keyword>
<evidence type="ECO:0000313" key="4">
    <source>
        <dbReference type="EMBL" id="KAL3638615.1"/>
    </source>
</evidence>
<dbReference type="Pfam" id="PF20705">
    <property type="entry name" value="DUF6821"/>
    <property type="match status" value="1"/>
</dbReference>
<sequence>MDIATDDFQDWELLQSSSDSDSAPVSCPYFDESFNETGSGGFIQVNYFSLDAHNRPGEDLDDGQSARSDNPSWIDPESEENPNRYLNKESGEFWSDSGSEDRKFVELEKNEEIIKRIEGIFEEKEGKSEGLGNLNAEPEVLDVGENENKNIDESNPNWYMNNESGEFWSDSGSMDRKFVELEKNEEIIEGIGGIFEEKEGKSEGLGNLNAEPEVLGEEENENKNIDESGAQDIDDDGSKKTGELNKRSVVWWKMPVEFFRYCVCRMSPVWAVSVAAAVMGFAILGRRLYKMKKKTRGLGIKVAVDDKVLDMGLKVSQVMSRVARLNEAFLIVKRVPVIRPSLPAVGSTNTWPVMSLR</sequence>
<reference evidence="5" key="1">
    <citation type="journal article" date="2024" name="IScience">
        <title>Strigolactones Initiate the Formation of Haustorium-like Structures in Castilleja.</title>
        <authorList>
            <person name="Buerger M."/>
            <person name="Peterson D."/>
            <person name="Chory J."/>
        </authorList>
    </citation>
    <scope>NUCLEOTIDE SEQUENCE [LARGE SCALE GENOMIC DNA]</scope>
</reference>
<gene>
    <name evidence="4" type="ORF">CASFOL_016522</name>
</gene>
<dbReference type="InterPro" id="IPR049224">
    <property type="entry name" value="DUF6821"/>
</dbReference>
<dbReference type="InterPro" id="IPR045883">
    <property type="entry name" value="At4g13530-like"/>
</dbReference>
<feature type="compositionally biased region" description="Acidic residues" evidence="1">
    <location>
        <begin position="1"/>
        <end position="10"/>
    </location>
</feature>
<dbReference type="PANTHER" id="PTHR33646">
    <property type="entry name" value="GB|AAF00631.1"/>
    <property type="match status" value="1"/>
</dbReference>
<feature type="region of interest" description="Disordered" evidence="1">
    <location>
        <begin position="1"/>
        <end position="26"/>
    </location>
</feature>
<name>A0ABD3D8H5_9LAMI</name>
<evidence type="ECO:0000256" key="2">
    <source>
        <dbReference type="SAM" id="Phobius"/>
    </source>
</evidence>
<dbReference type="Proteomes" id="UP001632038">
    <property type="component" value="Unassembled WGS sequence"/>
</dbReference>
<comment type="caution">
    <text evidence="4">The sequence shown here is derived from an EMBL/GenBank/DDBJ whole genome shotgun (WGS) entry which is preliminary data.</text>
</comment>
<accession>A0ABD3D8H5</accession>
<feature type="region of interest" description="Disordered" evidence="1">
    <location>
        <begin position="202"/>
        <end position="240"/>
    </location>
</feature>
<protein>
    <recommendedName>
        <fullName evidence="3">DUF6821 domain-containing protein</fullName>
    </recommendedName>
</protein>